<feature type="transmembrane region" description="Helical" evidence="7">
    <location>
        <begin position="50"/>
        <end position="72"/>
    </location>
</feature>
<evidence type="ECO:0000256" key="4">
    <source>
        <dbReference type="ARBA" id="ARBA00022692"/>
    </source>
</evidence>
<dbReference type="GO" id="GO:0015297">
    <property type="term" value="F:antiporter activity"/>
    <property type="evidence" value="ECO:0007669"/>
    <property type="project" value="InterPro"/>
</dbReference>
<dbReference type="PIRSF" id="PIRSF006603">
    <property type="entry name" value="DinF"/>
    <property type="match status" value="1"/>
</dbReference>
<feature type="transmembrane region" description="Helical" evidence="7">
    <location>
        <begin position="320"/>
        <end position="344"/>
    </location>
</feature>
<evidence type="ECO:0000256" key="7">
    <source>
        <dbReference type="SAM" id="Phobius"/>
    </source>
</evidence>
<feature type="transmembrane region" description="Helical" evidence="7">
    <location>
        <begin position="164"/>
        <end position="186"/>
    </location>
</feature>
<feature type="transmembrane region" description="Helical" evidence="7">
    <location>
        <begin position="364"/>
        <end position="380"/>
    </location>
</feature>
<dbReference type="PANTHER" id="PTHR43549">
    <property type="entry name" value="MULTIDRUG RESISTANCE PROTEIN YPNP-RELATED"/>
    <property type="match status" value="1"/>
</dbReference>
<proteinExistence type="predicted"/>
<feature type="transmembrane region" description="Helical" evidence="7">
    <location>
        <begin position="280"/>
        <end position="299"/>
    </location>
</feature>
<comment type="caution">
    <text evidence="8">The sequence shown here is derived from an EMBL/GenBank/DDBJ whole genome shotgun (WGS) entry which is preliminary data.</text>
</comment>
<dbReference type="NCBIfam" id="TIGR00797">
    <property type="entry name" value="matE"/>
    <property type="match status" value="1"/>
</dbReference>
<dbReference type="EMBL" id="JAJEQW010000021">
    <property type="protein sequence ID" value="MCC2243410.1"/>
    <property type="molecule type" value="Genomic_DNA"/>
</dbReference>
<dbReference type="CDD" id="cd13138">
    <property type="entry name" value="MATE_yoeA_like"/>
    <property type="match status" value="1"/>
</dbReference>
<keyword evidence="4 7" id="KW-0812">Transmembrane</keyword>
<keyword evidence="3" id="KW-1003">Cell membrane</keyword>
<feature type="transmembrane region" description="Helical" evidence="7">
    <location>
        <begin position="93"/>
        <end position="116"/>
    </location>
</feature>
<evidence type="ECO:0000313" key="9">
    <source>
        <dbReference type="Proteomes" id="UP001198893"/>
    </source>
</evidence>
<dbReference type="GO" id="GO:0005886">
    <property type="term" value="C:plasma membrane"/>
    <property type="evidence" value="ECO:0007669"/>
    <property type="project" value="UniProtKB-SubCell"/>
</dbReference>
<name>A0AAW4WF58_9FIRM</name>
<feature type="transmembrane region" description="Helical" evidence="7">
    <location>
        <begin position="12"/>
        <end position="30"/>
    </location>
</feature>
<protein>
    <submittedName>
        <fullName evidence="8">MATE family efflux transporter</fullName>
    </submittedName>
</protein>
<dbReference type="Proteomes" id="UP001198893">
    <property type="component" value="Unassembled WGS sequence"/>
</dbReference>
<sequence>MHTKTDLLEGNILKSLILFAIPLIISNLFQQLYNAADTMIVGHFLGDESLAAIGACAAVYELLVGFALGFGNGLSMVVARSFGVGDKDLLKRAVAGSLVIGAAVTVGVMLIAQIGLRPLLVLLHTPSEIIEESYSYIYIVTICVGVMFAYNLLSGLLRSIGNSFMPLAFLIISSVINIVLDVLFITQFQMGIRGAAVATVVAQGISAVLCAIYIMRKCKILIPAREHFKVDGPLYRELTGQGLSMGFMLAIVSTGTVILQYAINQLGYLIIAGHTAARKLNSFCSLPLMPLAMATATFVSQNRGADQRDRILKVVRYAMILSVGWAVFITVMVAFAAPSLIALLSGSSESVVLENGVRYIRWNTPFYSVLGILLVLRNVLQGLGKKVVPLVSSMIEMVGKIAFVLLFIPILKYFGVIICEPVIWCLMCIQLVISYYRDPYIRGKEEKK</sequence>
<feature type="transmembrane region" description="Helical" evidence="7">
    <location>
        <begin position="387"/>
        <end position="408"/>
    </location>
</feature>
<accession>A0AAW4WF58</accession>
<dbReference type="InterPro" id="IPR048279">
    <property type="entry name" value="MdtK-like"/>
</dbReference>
<feature type="transmembrane region" description="Helical" evidence="7">
    <location>
        <begin position="192"/>
        <end position="215"/>
    </location>
</feature>
<dbReference type="Pfam" id="PF01554">
    <property type="entry name" value="MatE"/>
    <property type="match status" value="2"/>
</dbReference>
<feature type="transmembrane region" description="Helical" evidence="7">
    <location>
        <begin position="414"/>
        <end position="436"/>
    </location>
</feature>
<evidence type="ECO:0000256" key="6">
    <source>
        <dbReference type="ARBA" id="ARBA00023136"/>
    </source>
</evidence>
<dbReference type="RefSeq" id="WP_227710819.1">
    <property type="nucleotide sequence ID" value="NZ_JAJEQW010000021.1"/>
</dbReference>
<gene>
    <name evidence="8" type="ORF">LKD47_14100</name>
</gene>
<evidence type="ECO:0000256" key="1">
    <source>
        <dbReference type="ARBA" id="ARBA00004651"/>
    </source>
</evidence>
<keyword evidence="5 7" id="KW-1133">Transmembrane helix</keyword>
<evidence type="ECO:0000256" key="2">
    <source>
        <dbReference type="ARBA" id="ARBA00022448"/>
    </source>
</evidence>
<feature type="transmembrane region" description="Helical" evidence="7">
    <location>
        <begin position="246"/>
        <end position="268"/>
    </location>
</feature>
<dbReference type="PANTHER" id="PTHR43549:SF3">
    <property type="entry name" value="MULTIDRUG RESISTANCE PROTEIN YPNP-RELATED"/>
    <property type="match status" value="1"/>
</dbReference>
<dbReference type="GO" id="GO:0042910">
    <property type="term" value="F:xenobiotic transmembrane transporter activity"/>
    <property type="evidence" value="ECO:0007669"/>
    <property type="project" value="InterPro"/>
</dbReference>
<feature type="transmembrane region" description="Helical" evidence="7">
    <location>
        <begin position="136"/>
        <end position="157"/>
    </location>
</feature>
<evidence type="ECO:0000256" key="5">
    <source>
        <dbReference type="ARBA" id="ARBA00022989"/>
    </source>
</evidence>
<dbReference type="InterPro" id="IPR052031">
    <property type="entry name" value="Membrane_Transporter-Flippase"/>
</dbReference>
<organism evidence="8 9">
    <name type="scientific">Roseburia amylophila</name>
    <dbReference type="NCBI Taxonomy" id="2981794"/>
    <lineage>
        <taxon>Bacteria</taxon>
        <taxon>Bacillati</taxon>
        <taxon>Bacillota</taxon>
        <taxon>Clostridia</taxon>
        <taxon>Lachnospirales</taxon>
        <taxon>Lachnospiraceae</taxon>
        <taxon>Roseburia</taxon>
    </lineage>
</organism>
<evidence type="ECO:0000256" key="3">
    <source>
        <dbReference type="ARBA" id="ARBA00022475"/>
    </source>
</evidence>
<keyword evidence="2" id="KW-0813">Transport</keyword>
<dbReference type="InterPro" id="IPR002528">
    <property type="entry name" value="MATE_fam"/>
</dbReference>
<dbReference type="AlphaFoldDB" id="A0AAW4WF58"/>
<keyword evidence="6 7" id="KW-0472">Membrane</keyword>
<comment type="subcellular location">
    <subcellularLocation>
        <location evidence="1">Cell membrane</location>
        <topology evidence="1">Multi-pass membrane protein</topology>
    </subcellularLocation>
</comment>
<reference evidence="8" key="1">
    <citation type="submission" date="2021-10" db="EMBL/GenBank/DDBJ databases">
        <title>Anaerobic single-cell dispensing facilitates the cultivation of human gut bacteria.</title>
        <authorList>
            <person name="Afrizal A."/>
        </authorList>
    </citation>
    <scope>NUCLEOTIDE SEQUENCE</scope>
    <source>
        <strain evidence="8">CLA-AA-H204</strain>
    </source>
</reference>
<evidence type="ECO:0000313" key="8">
    <source>
        <dbReference type="EMBL" id="MCC2243410.1"/>
    </source>
</evidence>